<proteinExistence type="predicted"/>
<evidence type="ECO:0000259" key="13">
    <source>
        <dbReference type="PROSITE" id="PS50109"/>
    </source>
</evidence>
<keyword evidence="4" id="KW-0597">Phosphoprotein</keyword>
<evidence type="ECO:0000256" key="12">
    <source>
        <dbReference type="SAM" id="Phobius"/>
    </source>
</evidence>
<keyword evidence="8 12" id="KW-1133">Transmembrane helix</keyword>
<dbReference type="GO" id="GO:0000155">
    <property type="term" value="F:phosphorelay sensor kinase activity"/>
    <property type="evidence" value="ECO:0007669"/>
    <property type="project" value="InterPro"/>
</dbReference>
<reference evidence="15 16" key="1">
    <citation type="submission" date="2019-06" db="EMBL/GenBank/DDBJ databases">
        <title>Rhodococcus spaelei sp. nov., isolated from a cave.</title>
        <authorList>
            <person name="Lee S.D."/>
        </authorList>
    </citation>
    <scope>NUCLEOTIDE SEQUENCE [LARGE SCALE GENOMIC DNA]</scope>
    <source>
        <strain evidence="15 16">C9-5</strain>
    </source>
</reference>
<dbReference type="PANTHER" id="PTHR45436">
    <property type="entry name" value="SENSOR HISTIDINE KINASE YKOH"/>
    <property type="match status" value="1"/>
</dbReference>
<dbReference type="CDD" id="cd00082">
    <property type="entry name" value="HisKA"/>
    <property type="match status" value="1"/>
</dbReference>
<dbReference type="CDD" id="cd06225">
    <property type="entry name" value="HAMP"/>
    <property type="match status" value="1"/>
</dbReference>
<feature type="region of interest" description="Disordered" evidence="11">
    <location>
        <begin position="453"/>
        <end position="472"/>
    </location>
</feature>
<evidence type="ECO:0000256" key="2">
    <source>
        <dbReference type="ARBA" id="ARBA00004236"/>
    </source>
</evidence>
<dbReference type="Gene3D" id="6.10.340.10">
    <property type="match status" value="1"/>
</dbReference>
<dbReference type="OrthoDB" id="9786919at2"/>
<dbReference type="InterPro" id="IPR003594">
    <property type="entry name" value="HATPase_dom"/>
</dbReference>
<comment type="catalytic activity">
    <reaction evidence="1">
        <text>ATP + protein L-histidine = ADP + protein N-phospho-L-histidine.</text>
        <dbReference type="EC" id="2.7.13.3"/>
    </reaction>
</comment>
<gene>
    <name evidence="15" type="ORF">FK531_01520</name>
</gene>
<dbReference type="InterPro" id="IPR003661">
    <property type="entry name" value="HisK_dim/P_dom"/>
</dbReference>
<dbReference type="GO" id="GO:0005886">
    <property type="term" value="C:plasma membrane"/>
    <property type="evidence" value="ECO:0007669"/>
    <property type="project" value="UniProtKB-SubCell"/>
</dbReference>
<evidence type="ECO:0000313" key="15">
    <source>
        <dbReference type="EMBL" id="TQF74797.1"/>
    </source>
</evidence>
<keyword evidence="10 12" id="KW-0472">Membrane</keyword>
<evidence type="ECO:0000256" key="9">
    <source>
        <dbReference type="ARBA" id="ARBA00023012"/>
    </source>
</evidence>
<dbReference type="SMART" id="SM00387">
    <property type="entry name" value="HATPase_c"/>
    <property type="match status" value="1"/>
</dbReference>
<dbReference type="PROSITE" id="PS50109">
    <property type="entry name" value="HIS_KIN"/>
    <property type="match status" value="1"/>
</dbReference>
<dbReference type="PRINTS" id="PR00344">
    <property type="entry name" value="BCTRLSENSOR"/>
</dbReference>
<evidence type="ECO:0000256" key="8">
    <source>
        <dbReference type="ARBA" id="ARBA00022989"/>
    </source>
</evidence>
<evidence type="ECO:0000256" key="3">
    <source>
        <dbReference type="ARBA" id="ARBA00012438"/>
    </source>
</evidence>
<dbReference type="InterPro" id="IPR005467">
    <property type="entry name" value="His_kinase_dom"/>
</dbReference>
<dbReference type="SMART" id="SM00304">
    <property type="entry name" value="HAMP"/>
    <property type="match status" value="1"/>
</dbReference>
<feature type="domain" description="HAMP" evidence="14">
    <location>
        <begin position="187"/>
        <end position="240"/>
    </location>
</feature>
<dbReference type="PANTHER" id="PTHR45436:SF5">
    <property type="entry name" value="SENSOR HISTIDINE KINASE TRCS"/>
    <property type="match status" value="1"/>
</dbReference>
<dbReference type="Pfam" id="PF00512">
    <property type="entry name" value="HisKA"/>
    <property type="match status" value="1"/>
</dbReference>
<dbReference type="SUPFAM" id="SSF158472">
    <property type="entry name" value="HAMP domain-like"/>
    <property type="match status" value="1"/>
</dbReference>
<dbReference type="Gene3D" id="3.30.565.10">
    <property type="entry name" value="Histidine kinase-like ATPase, C-terminal domain"/>
    <property type="match status" value="1"/>
</dbReference>
<feature type="transmembrane region" description="Helical" evidence="12">
    <location>
        <begin position="131"/>
        <end position="151"/>
    </location>
</feature>
<feature type="compositionally biased region" description="Polar residues" evidence="11">
    <location>
        <begin position="459"/>
        <end position="472"/>
    </location>
</feature>
<evidence type="ECO:0000259" key="14">
    <source>
        <dbReference type="PROSITE" id="PS50885"/>
    </source>
</evidence>
<dbReference type="InterPro" id="IPR004358">
    <property type="entry name" value="Sig_transdc_His_kin-like_C"/>
</dbReference>
<evidence type="ECO:0000256" key="11">
    <source>
        <dbReference type="SAM" id="MobiDB-lite"/>
    </source>
</evidence>
<keyword evidence="16" id="KW-1185">Reference proteome</keyword>
<sequence>MNLGWLHPSRWSVRTRSAVAAAVVVTICLAIAGAVLLLVLFRSLEHSAQDAAAARATQIAGQLRGELPAQLDQSLLATDSQIGAVQVVDAQGRVLAGSNGAPDTALVPGILDLGEARDLGRVKGLGGSSDYWISGLGASSGAGTVTVLVGADREPVELVAEKVGGLLAVGSPAIVALVVFGTYSLVGAALRPVEDIRTQVASISGPDLGRRVPVPPSHDEIAQLAATMNAMLARIEAGQLAQQRFVSDASHELRSPLATISAALELAQGRPDLVDAQLIDDSLLPETRRMHHLVEDLLLLARSDEGGLELQRVDVDLDDLLYGEEVRLRGIGSLHTISRIEPCRVTGDRAALSRVIRNLVDNAARHARSTVTLDCHGESGVAVVTVSDDGPGIEPADRDRVFERFVRLDPTRTRSSGGAGLGLAIVEQIVRSHHGTVKVAEAVGGGAVFTVTLPAAQPDSGSPVDQPSSTSR</sequence>
<organism evidence="15 16">
    <name type="scientific">Rhodococcus spelaei</name>
    <dbReference type="NCBI Taxonomy" id="2546320"/>
    <lineage>
        <taxon>Bacteria</taxon>
        <taxon>Bacillati</taxon>
        <taxon>Actinomycetota</taxon>
        <taxon>Actinomycetes</taxon>
        <taxon>Mycobacteriales</taxon>
        <taxon>Nocardiaceae</taxon>
        <taxon>Rhodococcus</taxon>
    </lineage>
</organism>
<dbReference type="FunFam" id="3.30.565.10:FF:000006">
    <property type="entry name" value="Sensor histidine kinase WalK"/>
    <property type="match status" value="1"/>
</dbReference>
<accession>A0A541BR48</accession>
<evidence type="ECO:0000256" key="4">
    <source>
        <dbReference type="ARBA" id="ARBA00022553"/>
    </source>
</evidence>
<dbReference type="RefSeq" id="WP_142094881.1">
    <property type="nucleotide sequence ID" value="NZ_VIGH01000001.1"/>
</dbReference>
<dbReference type="SUPFAM" id="SSF47384">
    <property type="entry name" value="Homodimeric domain of signal transducing histidine kinase"/>
    <property type="match status" value="1"/>
</dbReference>
<dbReference type="InterPro" id="IPR003660">
    <property type="entry name" value="HAMP_dom"/>
</dbReference>
<keyword evidence="5" id="KW-0808">Transferase</keyword>
<keyword evidence="6 12" id="KW-0812">Transmembrane</keyword>
<dbReference type="EMBL" id="VIGH01000001">
    <property type="protein sequence ID" value="TQF74797.1"/>
    <property type="molecule type" value="Genomic_DNA"/>
</dbReference>
<dbReference type="SMART" id="SM00388">
    <property type="entry name" value="HisKA"/>
    <property type="match status" value="1"/>
</dbReference>
<dbReference type="SUPFAM" id="SSF55874">
    <property type="entry name" value="ATPase domain of HSP90 chaperone/DNA topoisomerase II/histidine kinase"/>
    <property type="match status" value="1"/>
</dbReference>
<evidence type="ECO:0000256" key="6">
    <source>
        <dbReference type="ARBA" id="ARBA00022692"/>
    </source>
</evidence>
<comment type="subcellular location">
    <subcellularLocation>
        <location evidence="2">Cell membrane</location>
    </subcellularLocation>
</comment>
<keyword evidence="7" id="KW-0418">Kinase</keyword>
<feature type="transmembrane region" description="Helical" evidence="12">
    <location>
        <begin position="20"/>
        <end position="41"/>
    </location>
</feature>
<dbReference type="Gene3D" id="1.10.287.130">
    <property type="match status" value="1"/>
</dbReference>
<evidence type="ECO:0000256" key="1">
    <source>
        <dbReference type="ARBA" id="ARBA00000085"/>
    </source>
</evidence>
<name>A0A541BR48_9NOCA</name>
<dbReference type="Pfam" id="PF00672">
    <property type="entry name" value="HAMP"/>
    <property type="match status" value="1"/>
</dbReference>
<dbReference type="InterPro" id="IPR036890">
    <property type="entry name" value="HATPase_C_sf"/>
</dbReference>
<keyword evidence="9" id="KW-0902">Two-component regulatory system</keyword>
<protein>
    <recommendedName>
        <fullName evidence="3">histidine kinase</fullName>
        <ecNumber evidence="3">2.7.13.3</ecNumber>
    </recommendedName>
</protein>
<evidence type="ECO:0000313" key="16">
    <source>
        <dbReference type="Proteomes" id="UP000316256"/>
    </source>
</evidence>
<dbReference type="InterPro" id="IPR036097">
    <property type="entry name" value="HisK_dim/P_sf"/>
</dbReference>
<dbReference type="AlphaFoldDB" id="A0A541BR48"/>
<evidence type="ECO:0000256" key="10">
    <source>
        <dbReference type="ARBA" id="ARBA00023136"/>
    </source>
</evidence>
<dbReference type="PROSITE" id="PS50885">
    <property type="entry name" value="HAMP"/>
    <property type="match status" value="1"/>
</dbReference>
<evidence type="ECO:0000256" key="7">
    <source>
        <dbReference type="ARBA" id="ARBA00022777"/>
    </source>
</evidence>
<feature type="domain" description="Histidine kinase" evidence="13">
    <location>
        <begin position="248"/>
        <end position="457"/>
    </location>
</feature>
<dbReference type="Pfam" id="PF02518">
    <property type="entry name" value="HATPase_c"/>
    <property type="match status" value="1"/>
</dbReference>
<comment type="caution">
    <text evidence="15">The sequence shown here is derived from an EMBL/GenBank/DDBJ whole genome shotgun (WGS) entry which is preliminary data.</text>
</comment>
<evidence type="ECO:0000256" key="5">
    <source>
        <dbReference type="ARBA" id="ARBA00022679"/>
    </source>
</evidence>
<dbReference type="Proteomes" id="UP000316256">
    <property type="component" value="Unassembled WGS sequence"/>
</dbReference>
<dbReference type="InterPro" id="IPR050428">
    <property type="entry name" value="TCS_sensor_his_kinase"/>
</dbReference>
<feature type="transmembrane region" description="Helical" evidence="12">
    <location>
        <begin position="163"/>
        <end position="190"/>
    </location>
</feature>
<dbReference type="EC" id="2.7.13.3" evidence="3"/>